<evidence type="ECO:0000313" key="2">
    <source>
        <dbReference type="Proteomes" id="UP001163321"/>
    </source>
</evidence>
<gene>
    <name evidence="1" type="ORF">PsorP6_014929</name>
</gene>
<name>A0ACC0VW65_9STRA</name>
<keyword evidence="2" id="KW-1185">Reference proteome</keyword>
<comment type="caution">
    <text evidence="1">The sequence shown here is derived from an EMBL/GenBank/DDBJ whole genome shotgun (WGS) entry which is preliminary data.</text>
</comment>
<protein>
    <submittedName>
        <fullName evidence="1">Uncharacterized protein</fullName>
    </submittedName>
</protein>
<sequence length="89" mass="9780">MNEEMLGKDWTPSSAHVLEQRMFPSTSDVAEVRTSVKPRSESASNAWDNVLGTFPGVARDPGGRHGSHVHGPPRENPSPYHYSQCVFSS</sequence>
<reference evidence="1 2" key="1">
    <citation type="journal article" date="2022" name="bioRxiv">
        <title>The genome of the oomycete Peronosclerospora sorghi, a cosmopolitan pathogen of maize and sorghum, is inflated with dispersed pseudogenes.</title>
        <authorList>
            <person name="Fletcher K."/>
            <person name="Martin F."/>
            <person name="Isakeit T."/>
            <person name="Cavanaugh K."/>
            <person name="Magill C."/>
            <person name="Michelmore R."/>
        </authorList>
    </citation>
    <scope>NUCLEOTIDE SEQUENCE [LARGE SCALE GENOMIC DNA]</scope>
    <source>
        <strain evidence="1">P6</strain>
    </source>
</reference>
<organism evidence="1 2">
    <name type="scientific">Peronosclerospora sorghi</name>
    <dbReference type="NCBI Taxonomy" id="230839"/>
    <lineage>
        <taxon>Eukaryota</taxon>
        <taxon>Sar</taxon>
        <taxon>Stramenopiles</taxon>
        <taxon>Oomycota</taxon>
        <taxon>Peronosporomycetes</taxon>
        <taxon>Peronosporales</taxon>
        <taxon>Peronosporaceae</taxon>
        <taxon>Peronosclerospora</taxon>
    </lineage>
</organism>
<dbReference type="EMBL" id="CM047586">
    <property type="protein sequence ID" value="KAI9909711.1"/>
    <property type="molecule type" value="Genomic_DNA"/>
</dbReference>
<evidence type="ECO:0000313" key="1">
    <source>
        <dbReference type="EMBL" id="KAI9909711.1"/>
    </source>
</evidence>
<proteinExistence type="predicted"/>
<dbReference type="Proteomes" id="UP001163321">
    <property type="component" value="Chromosome 7"/>
</dbReference>
<accession>A0ACC0VW65</accession>